<sequence length="231" mass="26447">MIIIIKRKVAVSFSGKDSTLALHDLLHTDEFEVVLLIATVTEGLNRTSIHGVRVELLEAQAKSIGLPLRKIWIPESCSNQKYQEIMTEVNIELKEQGIEDIAFGDLFLEDVRKYREEMLKPLNINPIFPLWGENTTDVLKRFLSLGYKTIITCVDLTRLTEEFSGKEINDQFIDELPYEVDPCGENGEYHSFVFDGPIFKKPIQFHVGEKKLTADVYSGETRFCFTDLVQL</sequence>
<comment type="caution">
    <text evidence="2">The sequence shown here is derived from an EMBL/GenBank/DDBJ whole genome shotgun (WGS) entry which is preliminary data.</text>
</comment>
<evidence type="ECO:0000313" key="2">
    <source>
        <dbReference type="EMBL" id="MBP0725800.1"/>
    </source>
</evidence>
<keyword evidence="2" id="KW-0436">Ligase</keyword>
<dbReference type="AlphaFoldDB" id="A0A940NJX4"/>
<dbReference type="Gene3D" id="3.40.50.620">
    <property type="entry name" value="HUPs"/>
    <property type="match status" value="1"/>
</dbReference>
<dbReference type="RefSeq" id="WP_209405751.1">
    <property type="nucleotide sequence ID" value="NZ_JAGIYQ010000007.1"/>
</dbReference>
<dbReference type="Pfam" id="PF01902">
    <property type="entry name" value="Diphthami_syn_2"/>
    <property type="match status" value="1"/>
</dbReference>
<accession>A0A940NJX4</accession>
<keyword evidence="3" id="KW-1185">Reference proteome</keyword>
<evidence type="ECO:0000313" key="3">
    <source>
        <dbReference type="Proteomes" id="UP000682134"/>
    </source>
</evidence>
<dbReference type="InterPro" id="IPR014729">
    <property type="entry name" value="Rossmann-like_a/b/a_fold"/>
</dbReference>
<evidence type="ECO:0000259" key="1">
    <source>
        <dbReference type="Pfam" id="PF01902"/>
    </source>
</evidence>
<dbReference type="NCBIfam" id="TIGR00290">
    <property type="entry name" value="MJ0570_dom"/>
    <property type="match status" value="1"/>
</dbReference>
<dbReference type="GO" id="GO:0017178">
    <property type="term" value="F:diphthine-ammonia ligase activity"/>
    <property type="evidence" value="ECO:0007669"/>
    <property type="project" value="UniProtKB-EC"/>
</dbReference>
<dbReference type="SUPFAM" id="SSF52402">
    <property type="entry name" value="Adenine nucleotide alpha hydrolases-like"/>
    <property type="match status" value="1"/>
</dbReference>
<reference evidence="2" key="1">
    <citation type="submission" date="2021-04" db="EMBL/GenBank/DDBJ databases">
        <title>Genome seq and assembly of Bacillus sp.</title>
        <authorList>
            <person name="Chhetri G."/>
        </authorList>
    </citation>
    <scope>NUCLEOTIDE SEQUENCE</scope>
    <source>
        <strain evidence="2">RG28</strain>
    </source>
</reference>
<proteinExistence type="predicted"/>
<dbReference type="Gene3D" id="3.90.1490.10">
    <property type="entry name" value="putative n-type atp pyrophosphatase, domain 2"/>
    <property type="match status" value="1"/>
</dbReference>
<protein>
    <submittedName>
        <fullName evidence="2">Diphthine--ammonia ligase</fullName>
        <ecNumber evidence="2">6.3.1.14</ecNumber>
    </submittedName>
</protein>
<dbReference type="CDD" id="cd01994">
    <property type="entry name" value="AANH_PF0828-like"/>
    <property type="match status" value="1"/>
</dbReference>
<name>A0A940NJX4_9BACI</name>
<dbReference type="EC" id="6.3.1.14" evidence="2"/>
<organism evidence="2 3">
    <name type="scientific">Gottfriedia endophytica</name>
    <dbReference type="NCBI Taxonomy" id="2820819"/>
    <lineage>
        <taxon>Bacteria</taxon>
        <taxon>Bacillati</taxon>
        <taxon>Bacillota</taxon>
        <taxon>Bacilli</taxon>
        <taxon>Bacillales</taxon>
        <taxon>Bacillaceae</taxon>
        <taxon>Gottfriedia</taxon>
    </lineage>
</organism>
<feature type="domain" description="Diphthamide synthase" evidence="1">
    <location>
        <begin position="8"/>
        <end position="212"/>
    </location>
</feature>
<gene>
    <name evidence="2" type="ORF">J5Y03_11520</name>
</gene>
<dbReference type="Proteomes" id="UP000682134">
    <property type="component" value="Unassembled WGS sequence"/>
</dbReference>
<dbReference type="EMBL" id="JAGIYQ010000007">
    <property type="protein sequence ID" value="MBP0725800.1"/>
    <property type="molecule type" value="Genomic_DNA"/>
</dbReference>
<dbReference type="InterPro" id="IPR002761">
    <property type="entry name" value="Diphthami_syn_dom"/>
</dbReference>